<organism evidence="11 12">
    <name type="scientific">Lysinibacillus odysseyi 34hs-1 = NBRC 100172</name>
    <dbReference type="NCBI Taxonomy" id="1220589"/>
    <lineage>
        <taxon>Bacteria</taxon>
        <taxon>Bacillati</taxon>
        <taxon>Bacillota</taxon>
        <taxon>Bacilli</taxon>
        <taxon>Bacillales</taxon>
        <taxon>Bacillaceae</taxon>
        <taxon>Lysinibacillus</taxon>
    </lineage>
</organism>
<dbReference type="PANTHER" id="PTHR35789">
    <property type="entry name" value="SPORE GERMINATION PROTEIN B3"/>
    <property type="match status" value="1"/>
</dbReference>
<sequence length="381" mass="43704">MIKKWLLILLSALMLTGCWDTTEPERMYYAHGVGVDYVDGKFEVYVQIIDFTNVAKSEQPQPEAVQAEVGRGTGETMYEAFFDLYHSLDMRLFWGHLSFVVLSKSALEDGRANTVVNAFNRYRETRYRIWVYGTSDKISDIMTVTPVLNKSIIISSLASPLNSFDQESYIAPVNFRQFILGLNEPNHIISIPYISLNKEWESEKGKKEKVEYKGLALLSRTELKGILTGEEIRGALFMTNEAMRTQLTYLLKEKPVTVTLANINVDVKPKYEKGAFTFDITVKLDAIASDFHAEISSVEVKESIKKEVEKRIRATYKKALDENIDIYRLSNYAYKQNVKEWKKVEKEGQVPLDENSISSIEVYIEKLSAARKEFTETIRDN</sequence>
<dbReference type="OrthoDB" id="2380468at2"/>
<dbReference type="PANTHER" id="PTHR35789:SF1">
    <property type="entry name" value="SPORE GERMINATION PROTEIN B3"/>
    <property type="match status" value="1"/>
</dbReference>
<keyword evidence="3" id="KW-0309">Germination</keyword>
<keyword evidence="12" id="KW-1185">Reference proteome</keyword>
<feature type="signal peptide" evidence="8">
    <location>
        <begin position="1"/>
        <end position="19"/>
    </location>
</feature>
<evidence type="ECO:0000313" key="12">
    <source>
        <dbReference type="Proteomes" id="UP000030437"/>
    </source>
</evidence>
<proteinExistence type="inferred from homology"/>
<dbReference type="PROSITE" id="PS51257">
    <property type="entry name" value="PROKAR_LIPOPROTEIN"/>
    <property type="match status" value="1"/>
</dbReference>
<dbReference type="NCBIfam" id="TIGR02887">
    <property type="entry name" value="spore_ger_x_C"/>
    <property type="match status" value="1"/>
</dbReference>
<dbReference type="GO" id="GO:0009847">
    <property type="term" value="P:spore germination"/>
    <property type="evidence" value="ECO:0007669"/>
    <property type="project" value="InterPro"/>
</dbReference>
<protein>
    <submittedName>
        <fullName evidence="11">Uncharacterized protein</fullName>
    </submittedName>
</protein>
<keyword evidence="7" id="KW-0449">Lipoprotein</keyword>
<evidence type="ECO:0000256" key="7">
    <source>
        <dbReference type="ARBA" id="ARBA00023288"/>
    </source>
</evidence>
<evidence type="ECO:0000256" key="2">
    <source>
        <dbReference type="ARBA" id="ARBA00007886"/>
    </source>
</evidence>
<evidence type="ECO:0000313" key="11">
    <source>
        <dbReference type="EMBL" id="KGR83387.1"/>
    </source>
</evidence>
<dbReference type="AlphaFoldDB" id="A0A0A3J8M5"/>
<dbReference type="EMBL" id="JPVP01000058">
    <property type="protein sequence ID" value="KGR83387.1"/>
    <property type="molecule type" value="Genomic_DNA"/>
</dbReference>
<dbReference type="GO" id="GO:0016020">
    <property type="term" value="C:membrane"/>
    <property type="evidence" value="ECO:0007669"/>
    <property type="project" value="UniProtKB-SubCell"/>
</dbReference>
<gene>
    <name evidence="11" type="ORF">CD32_16275</name>
</gene>
<dbReference type="InterPro" id="IPR057336">
    <property type="entry name" value="GerAC_N"/>
</dbReference>
<keyword evidence="6" id="KW-0564">Palmitate</keyword>
<name>A0A0A3J8M5_9BACI</name>
<evidence type="ECO:0000256" key="5">
    <source>
        <dbReference type="ARBA" id="ARBA00023136"/>
    </source>
</evidence>
<dbReference type="eggNOG" id="ENOG502ZA3G">
    <property type="taxonomic scope" value="Bacteria"/>
</dbReference>
<comment type="caution">
    <text evidence="11">The sequence shown here is derived from an EMBL/GenBank/DDBJ whole genome shotgun (WGS) entry which is preliminary data.</text>
</comment>
<feature type="domain" description="Spore germination GerAC-like C-terminal" evidence="9">
    <location>
        <begin position="214"/>
        <end position="346"/>
    </location>
</feature>
<accession>A0A0A3J8M5</accession>
<evidence type="ECO:0000256" key="1">
    <source>
        <dbReference type="ARBA" id="ARBA00004635"/>
    </source>
</evidence>
<comment type="subcellular location">
    <subcellularLocation>
        <location evidence="1">Membrane</location>
        <topology evidence="1">Lipid-anchor</topology>
    </subcellularLocation>
</comment>
<dbReference type="Proteomes" id="UP000030437">
    <property type="component" value="Unassembled WGS sequence"/>
</dbReference>
<evidence type="ECO:0000256" key="6">
    <source>
        <dbReference type="ARBA" id="ARBA00023139"/>
    </source>
</evidence>
<dbReference type="Pfam" id="PF25198">
    <property type="entry name" value="Spore_GerAC_N"/>
    <property type="match status" value="1"/>
</dbReference>
<dbReference type="InterPro" id="IPR038501">
    <property type="entry name" value="Spore_GerAC_C_sf"/>
</dbReference>
<dbReference type="RefSeq" id="WP_036156523.1">
    <property type="nucleotide sequence ID" value="NZ_AVCX01000003.1"/>
</dbReference>
<evidence type="ECO:0000259" key="9">
    <source>
        <dbReference type="Pfam" id="PF05504"/>
    </source>
</evidence>
<dbReference type="Gene3D" id="3.30.300.210">
    <property type="entry name" value="Nutrient germinant receptor protein C, domain 3"/>
    <property type="match status" value="1"/>
</dbReference>
<reference evidence="11 12" key="1">
    <citation type="submission" date="2014-02" db="EMBL/GenBank/DDBJ databases">
        <title>Draft genome sequence of Lysinibacillus odysseyi NBRC 100172.</title>
        <authorList>
            <person name="Zhang F."/>
            <person name="Wang G."/>
            <person name="Zhang L."/>
        </authorList>
    </citation>
    <scope>NUCLEOTIDE SEQUENCE [LARGE SCALE GENOMIC DNA]</scope>
    <source>
        <strain evidence="11 12">NBRC 100172</strain>
    </source>
</reference>
<evidence type="ECO:0000256" key="8">
    <source>
        <dbReference type="SAM" id="SignalP"/>
    </source>
</evidence>
<keyword evidence="4 8" id="KW-0732">Signal</keyword>
<dbReference type="STRING" id="1220589.CD32_16275"/>
<dbReference type="InterPro" id="IPR046953">
    <property type="entry name" value="Spore_GerAC-like_C"/>
</dbReference>
<dbReference type="InterPro" id="IPR008844">
    <property type="entry name" value="Spore_GerAC-like"/>
</dbReference>
<dbReference type="Pfam" id="PF05504">
    <property type="entry name" value="Spore_GerAC"/>
    <property type="match status" value="1"/>
</dbReference>
<evidence type="ECO:0000256" key="4">
    <source>
        <dbReference type="ARBA" id="ARBA00022729"/>
    </source>
</evidence>
<keyword evidence="5" id="KW-0472">Membrane</keyword>
<feature type="chain" id="PRO_5039441345" evidence="8">
    <location>
        <begin position="20"/>
        <end position="381"/>
    </location>
</feature>
<evidence type="ECO:0000259" key="10">
    <source>
        <dbReference type="Pfam" id="PF25198"/>
    </source>
</evidence>
<feature type="domain" description="Spore germination protein N-terminal" evidence="10">
    <location>
        <begin position="20"/>
        <end position="195"/>
    </location>
</feature>
<evidence type="ECO:0000256" key="3">
    <source>
        <dbReference type="ARBA" id="ARBA00022544"/>
    </source>
</evidence>
<comment type="similarity">
    <text evidence="2">Belongs to the GerABKC lipoprotein family.</text>
</comment>